<organism evidence="3 4">
    <name type="scientific">Cerrena zonata</name>
    <dbReference type="NCBI Taxonomy" id="2478898"/>
    <lineage>
        <taxon>Eukaryota</taxon>
        <taxon>Fungi</taxon>
        <taxon>Dikarya</taxon>
        <taxon>Basidiomycota</taxon>
        <taxon>Agaricomycotina</taxon>
        <taxon>Agaricomycetes</taxon>
        <taxon>Polyporales</taxon>
        <taxon>Cerrenaceae</taxon>
        <taxon>Cerrena</taxon>
    </lineage>
</organism>
<accession>A0AAW0FH11</accession>
<dbReference type="Proteomes" id="UP001385951">
    <property type="component" value="Unassembled WGS sequence"/>
</dbReference>
<reference evidence="3 4" key="1">
    <citation type="submission" date="2022-09" db="EMBL/GenBank/DDBJ databases">
        <authorList>
            <person name="Palmer J.M."/>
        </authorList>
    </citation>
    <scope>NUCLEOTIDE SEQUENCE [LARGE SCALE GENOMIC DNA]</scope>
    <source>
        <strain evidence="3 4">DSM 7382</strain>
    </source>
</reference>
<dbReference type="SFLD" id="SFLDS00019">
    <property type="entry name" value="Glutathione_Transferase_(cytos"/>
    <property type="match status" value="1"/>
</dbReference>
<evidence type="ECO:0000256" key="1">
    <source>
        <dbReference type="ARBA" id="ARBA00007409"/>
    </source>
</evidence>
<feature type="domain" description="GST N-terminal" evidence="2">
    <location>
        <begin position="6"/>
        <end position="104"/>
    </location>
</feature>
<dbReference type="EMBL" id="JASBNA010000115">
    <property type="protein sequence ID" value="KAK7676497.1"/>
    <property type="molecule type" value="Genomic_DNA"/>
</dbReference>
<dbReference type="PROSITE" id="PS50404">
    <property type="entry name" value="GST_NTER"/>
    <property type="match status" value="1"/>
</dbReference>
<dbReference type="InterPro" id="IPR004045">
    <property type="entry name" value="Glutathione_S-Trfase_N"/>
</dbReference>
<dbReference type="CDD" id="cd03048">
    <property type="entry name" value="GST_N_Ure2p_like"/>
    <property type="match status" value="1"/>
</dbReference>
<evidence type="ECO:0000259" key="2">
    <source>
        <dbReference type="PROSITE" id="PS50404"/>
    </source>
</evidence>
<dbReference type="SUPFAM" id="SSF52833">
    <property type="entry name" value="Thioredoxin-like"/>
    <property type="match status" value="1"/>
</dbReference>
<comment type="similarity">
    <text evidence="1">Belongs to the GST superfamily.</text>
</comment>
<dbReference type="Pfam" id="PF13409">
    <property type="entry name" value="GST_N_2"/>
    <property type="match status" value="1"/>
</dbReference>
<keyword evidence="4" id="KW-1185">Reference proteome</keyword>
<dbReference type="Gene3D" id="1.20.1050.130">
    <property type="match status" value="1"/>
</dbReference>
<dbReference type="SFLD" id="SFLDG00358">
    <property type="entry name" value="Main_(cytGST)"/>
    <property type="match status" value="1"/>
</dbReference>
<name>A0AAW0FH11_9APHY</name>
<proteinExistence type="inferred from homology"/>
<evidence type="ECO:0000313" key="4">
    <source>
        <dbReference type="Proteomes" id="UP001385951"/>
    </source>
</evidence>
<gene>
    <name evidence="3" type="ORF">QCA50_020571</name>
</gene>
<dbReference type="AlphaFoldDB" id="A0AAW0FH11"/>
<dbReference type="PANTHER" id="PTHR44051:SF3">
    <property type="entry name" value="TRANSCRIPTIONAL REGULATOR URE2"/>
    <property type="match status" value="1"/>
</dbReference>
<dbReference type="InterPro" id="IPR040079">
    <property type="entry name" value="Glutathione_S-Trfase"/>
</dbReference>
<protein>
    <recommendedName>
        <fullName evidence="2">GST N-terminal domain-containing protein</fullName>
    </recommendedName>
</protein>
<dbReference type="InterPro" id="IPR036249">
    <property type="entry name" value="Thioredoxin-like_sf"/>
</dbReference>
<sequence>MSYGKQFTLRPLQPRRWSQRMVVFVLEELGLTYETIYLDFKSGDLKKPAFTKLNPNGRIPALIDHENNNNFAFLFSFTVPSYNAAVRESDAILLYIVDKYDTEKKLTVANTNEKYQLIQWLFFQASGQGTIIPRKSNPHGTATRARLPVSGVSSNRSSPNKTGLLEGRSPSLIYRSSLGTKVLLAARSKARTSILTNSQQSLFGARSCWLWMRSKRHMWNVLELFRDSKL</sequence>
<evidence type="ECO:0000313" key="3">
    <source>
        <dbReference type="EMBL" id="KAK7676497.1"/>
    </source>
</evidence>
<comment type="caution">
    <text evidence="3">The sequence shown here is derived from an EMBL/GenBank/DDBJ whole genome shotgun (WGS) entry which is preliminary data.</text>
</comment>
<dbReference type="PANTHER" id="PTHR44051">
    <property type="entry name" value="GLUTATHIONE S-TRANSFERASE-RELATED"/>
    <property type="match status" value="1"/>
</dbReference>